<feature type="domain" description="HSF-type DNA-binding" evidence="7">
    <location>
        <begin position="86"/>
        <end position="584"/>
    </location>
</feature>
<evidence type="ECO:0000256" key="5">
    <source>
        <dbReference type="RuleBase" id="RU004020"/>
    </source>
</evidence>
<dbReference type="Pfam" id="PF00447">
    <property type="entry name" value="HSF_DNA-bind"/>
    <property type="match status" value="1"/>
</dbReference>
<feature type="region of interest" description="Disordered" evidence="6">
    <location>
        <begin position="328"/>
        <end position="478"/>
    </location>
</feature>
<comment type="subcellular location">
    <subcellularLocation>
        <location evidence="1">Nucleus</location>
    </subcellularLocation>
</comment>
<dbReference type="InterPro" id="IPR036390">
    <property type="entry name" value="WH_DNA-bd_sf"/>
</dbReference>
<dbReference type="InterPro" id="IPR036388">
    <property type="entry name" value="WH-like_DNA-bd_sf"/>
</dbReference>
<dbReference type="KEGG" id="hir:HETIRDRAFT_444169"/>
<feature type="region of interest" description="Disordered" evidence="6">
    <location>
        <begin position="170"/>
        <end position="306"/>
    </location>
</feature>
<comment type="similarity">
    <text evidence="2 5">Belongs to the HSF family.</text>
</comment>
<feature type="compositionally biased region" description="Low complexity" evidence="6">
    <location>
        <begin position="362"/>
        <end position="381"/>
    </location>
</feature>
<dbReference type="RefSeq" id="XP_009544005.1">
    <property type="nucleotide sequence ID" value="XM_009545710.1"/>
</dbReference>
<dbReference type="SUPFAM" id="SSF46785">
    <property type="entry name" value="Winged helix' DNA-binding domain"/>
    <property type="match status" value="1"/>
</dbReference>
<sequence length="589" mass="64101">MADHHDVYPASYRQQQQQQQQQSPYHREQQYHQPPPQTQVYPPALLSPAHPSASPHSSPDPSTPHSPPKNDPTPQQSVPTKSETKPQATFLTKLYALLERQENHHMIRWDPAGEHIIVERPEQLALHVLPSIYRQSRFASFSRQLNIYGFMRKVNLRNVDPAIDDPDASTWSHPTLNRSSPSEVVANFKRRVPPRLPKPRKRADMEQHSIPPPRSANGMGVPLTVPNSMGLASPKGGRSRGLSAPGAYPPLNQGNPWSPYSRSALPPLTVPSEPPMSSHNIYNHSPHSLHPISPGEDGSSAGFTGIPYNSTSSQYSYNAEPPNWQFSPVSSGSSSGHSGSLSSLLNPSSSGYPPVRPTVNTSYASSLSSMQHSASSMSPDSRPATGYSVSSISSMPYDDNANHGYSHDYSRSGSGHPRPLTPTSSRPPSSKSNYPNGSLSIRRQRRHSQAVNPYPSPYDMEERPSSSPQPPGGDDHAMHRSRSMIQLPTVDPYSNFAPSQTGDFAYAAPAGSVGTPVEMDGGWNSRSVRPSTSASSLSAASQTSSSQAHTPPVTDGFGETDIHRFSPDFGYVQMNQHLTQYAAKAGEVQ</sequence>
<dbReference type="GO" id="GO:0003700">
    <property type="term" value="F:DNA-binding transcription factor activity"/>
    <property type="evidence" value="ECO:0007669"/>
    <property type="project" value="InterPro"/>
</dbReference>
<dbReference type="eggNOG" id="KOG0627">
    <property type="taxonomic scope" value="Eukaryota"/>
</dbReference>
<dbReference type="GO" id="GO:0005634">
    <property type="term" value="C:nucleus"/>
    <property type="evidence" value="ECO:0007669"/>
    <property type="project" value="UniProtKB-SubCell"/>
</dbReference>
<evidence type="ECO:0000256" key="1">
    <source>
        <dbReference type="ARBA" id="ARBA00004123"/>
    </source>
</evidence>
<evidence type="ECO:0000256" key="4">
    <source>
        <dbReference type="ARBA" id="ARBA00023242"/>
    </source>
</evidence>
<feature type="compositionally biased region" description="Polar residues" evidence="6">
    <location>
        <begin position="252"/>
        <end position="261"/>
    </location>
</feature>
<dbReference type="Gene3D" id="1.10.10.10">
    <property type="entry name" value="Winged helix-like DNA-binding domain superfamily/Winged helix DNA-binding domain"/>
    <property type="match status" value="1"/>
</dbReference>
<dbReference type="PANTHER" id="PTHR10015:SF427">
    <property type="entry name" value="HEAT SHOCK FACTOR PROTEIN"/>
    <property type="match status" value="1"/>
</dbReference>
<dbReference type="OrthoDB" id="432483at2759"/>
<feature type="compositionally biased region" description="Low complexity" evidence="6">
    <location>
        <begin position="328"/>
        <end position="353"/>
    </location>
</feature>
<feature type="region of interest" description="Disordered" evidence="6">
    <location>
        <begin position="517"/>
        <end position="565"/>
    </location>
</feature>
<dbReference type="AlphaFoldDB" id="W4KH14"/>
<dbReference type="GO" id="GO:0043565">
    <property type="term" value="F:sequence-specific DNA binding"/>
    <property type="evidence" value="ECO:0007669"/>
    <property type="project" value="InterPro"/>
</dbReference>
<feature type="compositionally biased region" description="Basic residues" evidence="6">
    <location>
        <begin position="188"/>
        <end position="201"/>
    </location>
</feature>
<dbReference type="HOGENOM" id="CLU_029384_0_0_1"/>
<organism evidence="8 9">
    <name type="scientific">Heterobasidion irregulare (strain TC 32-1)</name>
    <dbReference type="NCBI Taxonomy" id="747525"/>
    <lineage>
        <taxon>Eukaryota</taxon>
        <taxon>Fungi</taxon>
        <taxon>Dikarya</taxon>
        <taxon>Basidiomycota</taxon>
        <taxon>Agaricomycotina</taxon>
        <taxon>Agaricomycetes</taxon>
        <taxon>Russulales</taxon>
        <taxon>Bondarzewiaceae</taxon>
        <taxon>Heterobasidion</taxon>
        <taxon>Heterobasidion annosum species complex</taxon>
    </lineage>
</organism>
<feature type="compositionally biased region" description="Pro residues" evidence="6">
    <location>
        <begin position="61"/>
        <end position="71"/>
    </location>
</feature>
<dbReference type="PANTHER" id="PTHR10015">
    <property type="entry name" value="HEAT SHOCK TRANSCRIPTION FACTOR"/>
    <property type="match status" value="1"/>
</dbReference>
<feature type="compositionally biased region" description="Low complexity" evidence="6">
    <location>
        <begin position="42"/>
        <end position="60"/>
    </location>
</feature>
<feature type="region of interest" description="Disordered" evidence="6">
    <location>
        <begin position="1"/>
        <end position="86"/>
    </location>
</feature>
<accession>W4KH14</accession>
<dbReference type="Proteomes" id="UP000030671">
    <property type="component" value="Unassembled WGS sequence"/>
</dbReference>
<feature type="compositionally biased region" description="Low complexity" evidence="6">
    <location>
        <begin position="417"/>
        <end position="432"/>
    </location>
</feature>
<dbReference type="PRINTS" id="PR00056">
    <property type="entry name" value="HSFDOMAIN"/>
</dbReference>
<dbReference type="EMBL" id="KI925456">
    <property type="protein sequence ID" value="ETW84321.1"/>
    <property type="molecule type" value="Genomic_DNA"/>
</dbReference>
<gene>
    <name evidence="8" type="ORF">HETIRDRAFT_444169</name>
</gene>
<evidence type="ECO:0000313" key="8">
    <source>
        <dbReference type="EMBL" id="ETW84321.1"/>
    </source>
</evidence>
<reference evidence="8 9" key="1">
    <citation type="journal article" date="2012" name="New Phytol.">
        <title>Insight into trade-off between wood decay and parasitism from the genome of a fungal forest pathogen.</title>
        <authorList>
            <person name="Olson A."/>
            <person name="Aerts A."/>
            <person name="Asiegbu F."/>
            <person name="Belbahri L."/>
            <person name="Bouzid O."/>
            <person name="Broberg A."/>
            <person name="Canback B."/>
            <person name="Coutinho P.M."/>
            <person name="Cullen D."/>
            <person name="Dalman K."/>
            <person name="Deflorio G."/>
            <person name="van Diepen L.T."/>
            <person name="Dunand C."/>
            <person name="Duplessis S."/>
            <person name="Durling M."/>
            <person name="Gonthier P."/>
            <person name="Grimwood J."/>
            <person name="Fossdal C.G."/>
            <person name="Hansson D."/>
            <person name="Henrissat B."/>
            <person name="Hietala A."/>
            <person name="Himmelstrand K."/>
            <person name="Hoffmeister D."/>
            <person name="Hogberg N."/>
            <person name="James T.Y."/>
            <person name="Karlsson M."/>
            <person name="Kohler A."/>
            <person name="Kues U."/>
            <person name="Lee Y.H."/>
            <person name="Lin Y.C."/>
            <person name="Lind M."/>
            <person name="Lindquist E."/>
            <person name="Lombard V."/>
            <person name="Lucas S."/>
            <person name="Lunden K."/>
            <person name="Morin E."/>
            <person name="Murat C."/>
            <person name="Park J."/>
            <person name="Raffaello T."/>
            <person name="Rouze P."/>
            <person name="Salamov A."/>
            <person name="Schmutz J."/>
            <person name="Solheim H."/>
            <person name="Stahlberg J."/>
            <person name="Velez H."/>
            <person name="de Vries R.P."/>
            <person name="Wiebenga A."/>
            <person name="Woodward S."/>
            <person name="Yakovlev I."/>
            <person name="Garbelotto M."/>
            <person name="Martin F."/>
            <person name="Grigoriev I.V."/>
            <person name="Stenlid J."/>
        </authorList>
    </citation>
    <scope>NUCLEOTIDE SEQUENCE [LARGE SCALE GENOMIC DNA]</scope>
    <source>
        <strain evidence="8 9">TC 32-1</strain>
    </source>
</reference>
<dbReference type="SMART" id="SM00415">
    <property type="entry name" value="HSF"/>
    <property type="match status" value="1"/>
</dbReference>
<dbReference type="InParanoid" id="W4KH14"/>
<proteinExistence type="inferred from homology"/>
<keyword evidence="9" id="KW-1185">Reference proteome</keyword>
<dbReference type="STRING" id="747525.W4KH14"/>
<dbReference type="InterPro" id="IPR000232">
    <property type="entry name" value="HSF_DNA-bd"/>
</dbReference>
<feature type="compositionally biased region" description="Polar residues" evidence="6">
    <location>
        <begin position="72"/>
        <end position="86"/>
    </location>
</feature>
<feature type="compositionally biased region" description="Polar residues" evidence="6">
    <location>
        <begin position="170"/>
        <end position="182"/>
    </location>
</feature>
<protein>
    <recommendedName>
        <fullName evidence="7">HSF-type DNA-binding domain-containing protein</fullName>
    </recommendedName>
</protein>
<keyword evidence="3" id="KW-0238">DNA-binding</keyword>
<feature type="compositionally biased region" description="Low complexity" evidence="6">
    <location>
        <begin position="531"/>
        <end position="548"/>
    </location>
</feature>
<evidence type="ECO:0000256" key="3">
    <source>
        <dbReference type="ARBA" id="ARBA00023125"/>
    </source>
</evidence>
<name>W4KH14_HETIT</name>
<dbReference type="GeneID" id="20675567"/>
<evidence type="ECO:0000313" key="9">
    <source>
        <dbReference type="Proteomes" id="UP000030671"/>
    </source>
</evidence>
<keyword evidence="4" id="KW-0539">Nucleus</keyword>
<evidence type="ECO:0000256" key="2">
    <source>
        <dbReference type="ARBA" id="ARBA00006403"/>
    </source>
</evidence>
<feature type="compositionally biased region" description="Polar residues" evidence="6">
    <location>
        <begin position="275"/>
        <end position="286"/>
    </location>
</feature>
<evidence type="ECO:0000259" key="7">
    <source>
        <dbReference type="SMART" id="SM00415"/>
    </source>
</evidence>
<evidence type="ECO:0000256" key="6">
    <source>
        <dbReference type="SAM" id="MobiDB-lite"/>
    </source>
</evidence>